<name>A0A815ZVA2_9BILA</name>
<reference evidence="1" key="1">
    <citation type="submission" date="2021-02" db="EMBL/GenBank/DDBJ databases">
        <authorList>
            <person name="Nowell W R."/>
        </authorList>
    </citation>
    <scope>NUCLEOTIDE SEQUENCE</scope>
</reference>
<accession>A0A815ZVA2</accession>
<dbReference type="Proteomes" id="UP000681722">
    <property type="component" value="Unassembled WGS sequence"/>
</dbReference>
<organism evidence="1 3">
    <name type="scientific">Didymodactylos carnosus</name>
    <dbReference type="NCBI Taxonomy" id="1234261"/>
    <lineage>
        <taxon>Eukaryota</taxon>
        <taxon>Metazoa</taxon>
        <taxon>Spiralia</taxon>
        <taxon>Gnathifera</taxon>
        <taxon>Rotifera</taxon>
        <taxon>Eurotatoria</taxon>
        <taxon>Bdelloidea</taxon>
        <taxon>Philodinida</taxon>
        <taxon>Philodinidae</taxon>
        <taxon>Didymodactylos</taxon>
    </lineage>
</organism>
<evidence type="ECO:0000313" key="1">
    <source>
        <dbReference type="EMBL" id="CAF1587921.1"/>
    </source>
</evidence>
<sequence>MGRRTKRFENGWMLFKKRTSKIISKKKPAEIEENYETQMDFVDEEDRELEDFKEKITVNDVSDLFELCKSYCPTKHLSVLLYLTMRYFGISCCECDQFLSEIGALKNKTCLKRARIFLSGDLDDFCLDGRGGKRGQDFYDMFPEIETNAKLFTLEKCSEKTADFTALQLANYIDELH</sequence>
<dbReference type="Proteomes" id="UP000663829">
    <property type="component" value="Unassembled WGS sequence"/>
</dbReference>
<keyword evidence="3" id="KW-1185">Reference proteome</keyword>
<gene>
    <name evidence="1" type="ORF">GPM918_LOCUS41551</name>
    <name evidence="2" type="ORF">SRO942_LOCUS42625</name>
</gene>
<evidence type="ECO:0000313" key="3">
    <source>
        <dbReference type="Proteomes" id="UP000663829"/>
    </source>
</evidence>
<evidence type="ECO:0000313" key="2">
    <source>
        <dbReference type="EMBL" id="CAF4458631.1"/>
    </source>
</evidence>
<dbReference type="AlphaFoldDB" id="A0A815ZVA2"/>
<dbReference type="EMBL" id="CAJNOQ010033014">
    <property type="protein sequence ID" value="CAF1587921.1"/>
    <property type="molecule type" value="Genomic_DNA"/>
</dbReference>
<protein>
    <submittedName>
        <fullName evidence="1">Uncharacterized protein</fullName>
    </submittedName>
</protein>
<comment type="caution">
    <text evidence="1">The sequence shown here is derived from an EMBL/GenBank/DDBJ whole genome shotgun (WGS) entry which is preliminary data.</text>
</comment>
<dbReference type="EMBL" id="CAJOBC010099113">
    <property type="protein sequence ID" value="CAF4458631.1"/>
    <property type="molecule type" value="Genomic_DNA"/>
</dbReference>
<proteinExistence type="predicted"/>